<proteinExistence type="predicted"/>
<gene>
    <name evidence="1" type="ORF">MSAN_01228700</name>
</gene>
<dbReference type="EMBL" id="JACAZH010000009">
    <property type="protein sequence ID" value="KAF7358884.1"/>
    <property type="molecule type" value="Genomic_DNA"/>
</dbReference>
<keyword evidence="2" id="KW-1185">Reference proteome</keyword>
<protein>
    <submittedName>
        <fullName evidence="1">Uncharacterized protein</fullName>
    </submittedName>
</protein>
<comment type="caution">
    <text evidence="1">The sequence shown here is derived from an EMBL/GenBank/DDBJ whole genome shotgun (WGS) entry which is preliminary data.</text>
</comment>
<evidence type="ECO:0000313" key="1">
    <source>
        <dbReference type="EMBL" id="KAF7358884.1"/>
    </source>
</evidence>
<name>A0A8H7D1T4_9AGAR</name>
<accession>A0A8H7D1T4</accession>
<evidence type="ECO:0000313" key="2">
    <source>
        <dbReference type="Proteomes" id="UP000623467"/>
    </source>
</evidence>
<reference evidence="1" key="1">
    <citation type="submission" date="2020-05" db="EMBL/GenBank/DDBJ databases">
        <title>Mycena genomes resolve the evolution of fungal bioluminescence.</title>
        <authorList>
            <person name="Tsai I.J."/>
        </authorList>
    </citation>
    <scope>NUCLEOTIDE SEQUENCE</scope>
    <source>
        <strain evidence="1">160909Yilan</strain>
    </source>
</reference>
<dbReference type="AlphaFoldDB" id="A0A8H7D1T4"/>
<organism evidence="1 2">
    <name type="scientific">Mycena sanguinolenta</name>
    <dbReference type="NCBI Taxonomy" id="230812"/>
    <lineage>
        <taxon>Eukaryota</taxon>
        <taxon>Fungi</taxon>
        <taxon>Dikarya</taxon>
        <taxon>Basidiomycota</taxon>
        <taxon>Agaricomycotina</taxon>
        <taxon>Agaricomycetes</taxon>
        <taxon>Agaricomycetidae</taxon>
        <taxon>Agaricales</taxon>
        <taxon>Marasmiineae</taxon>
        <taxon>Mycenaceae</taxon>
        <taxon>Mycena</taxon>
    </lineage>
</organism>
<sequence>MADDPIFPTEIFETIVGNLVDDLDTLRSCALVSWTFYNLASLFTRLQVGPQVDQEHSLATLCELLEKSPFFAARVRSICLCESDECMDDHPRWIMKADLGRPAWPEFSVVNRDSIQSILPILTSLEVCSVEEFPLALLSRCSLLRSLTLFAVTFAKNSGPVVKVSRIQLRHLSLHLSPRLVDEFVDWITSHSPLDISCLSSLECTVLERRSIQRLLNVFAPGLRHLHIVNYTSFLSWRRYILDFRKLLHLCKLTLGMYLFHPDDDKRILSLRHILLPLQQKLALVINFELDGWRPEIVQTIASADSAWAALPIASVMINISDYDETSPCARKVDVSDEFIQQMPLLANKLADTGGLRVLKPALYSP</sequence>
<dbReference type="OrthoDB" id="2745898at2759"/>
<dbReference type="Proteomes" id="UP000623467">
    <property type="component" value="Unassembled WGS sequence"/>
</dbReference>